<proteinExistence type="predicted"/>
<accession>A0ABY1PH97</accession>
<evidence type="ECO:0000313" key="3">
    <source>
        <dbReference type="Proteomes" id="UP001157914"/>
    </source>
</evidence>
<evidence type="ECO:0000313" key="2">
    <source>
        <dbReference type="EMBL" id="SMP32928.1"/>
    </source>
</evidence>
<organism evidence="2 3">
    <name type="scientific">Roseibium denhamense</name>
    <dbReference type="NCBI Taxonomy" id="76305"/>
    <lineage>
        <taxon>Bacteria</taxon>
        <taxon>Pseudomonadati</taxon>
        <taxon>Pseudomonadota</taxon>
        <taxon>Alphaproteobacteria</taxon>
        <taxon>Hyphomicrobiales</taxon>
        <taxon>Stappiaceae</taxon>
        <taxon>Roseibium</taxon>
    </lineage>
</organism>
<dbReference type="Proteomes" id="UP001157914">
    <property type="component" value="Unassembled WGS sequence"/>
</dbReference>
<protein>
    <recommendedName>
        <fullName evidence="4">DUF296 domain-containing protein</fullName>
    </recommendedName>
</protein>
<name>A0ABY1PH97_9HYPH</name>
<gene>
    <name evidence="2" type="ORF">SAMN06265374_3618</name>
</gene>
<sequence length="291" mass="31579">MRRPAPQNLEQIRHPGPRADNRTPFALCHATSCKIALPGKQPLLQEIGTWAETHEYTSAVLDLSETVLGAFSYVMPDCPVDDRHAAWYSDIHQCDGARLKEAVAIIGWKDGSWFAHLHAYWTNATSQCFGHLLPETLMLDAPFEGSGYGLKGARFEVAPDPETEFSLFRVKEDSTYPLPASPNALITTLAPFEDITEGVRHLCSAFVVPSAHVAGLGSLAGARFLDGPPMTGLISEILLRPGQCRVTDDTDRLVVRGIDLTGTHVQGTLAAGDAPTLITNELLLVSDTKIP</sequence>
<dbReference type="EMBL" id="FXTT01000005">
    <property type="protein sequence ID" value="SMP32928.1"/>
    <property type="molecule type" value="Genomic_DNA"/>
</dbReference>
<evidence type="ECO:0008006" key="4">
    <source>
        <dbReference type="Google" id="ProtNLM"/>
    </source>
</evidence>
<dbReference type="Gene3D" id="3.30.1330.80">
    <property type="entry name" value="Hypothetical protein, similar to alpha- acetolactate decarboxylase, domain 2"/>
    <property type="match status" value="1"/>
</dbReference>
<keyword evidence="3" id="KW-1185">Reference proteome</keyword>
<feature type="compositionally biased region" description="Basic and acidic residues" evidence="1">
    <location>
        <begin position="11"/>
        <end position="20"/>
    </location>
</feature>
<dbReference type="RefSeq" id="WP_208997105.1">
    <property type="nucleotide sequence ID" value="NZ_BAAAEA010000001.1"/>
</dbReference>
<reference evidence="2 3" key="1">
    <citation type="submission" date="2017-05" db="EMBL/GenBank/DDBJ databases">
        <authorList>
            <person name="Varghese N."/>
            <person name="Submissions S."/>
        </authorList>
    </citation>
    <scope>NUCLEOTIDE SEQUENCE [LARGE SCALE GENOMIC DNA]</scope>
    <source>
        <strain evidence="2 3">DSM 15949</strain>
    </source>
</reference>
<dbReference type="SUPFAM" id="SSF117856">
    <property type="entry name" value="AF0104/ALDC/Ptd012-like"/>
    <property type="match status" value="1"/>
</dbReference>
<evidence type="ECO:0000256" key="1">
    <source>
        <dbReference type="SAM" id="MobiDB-lite"/>
    </source>
</evidence>
<comment type="caution">
    <text evidence="2">The sequence shown here is derived from an EMBL/GenBank/DDBJ whole genome shotgun (WGS) entry which is preliminary data.</text>
</comment>
<feature type="region of interest" description="Disordered" evidence="1">
    <location>
        <begin position="1"/>
        <end position="20"/>
    </location>
</feature>